<dbReference type="InterPro" id="IPR006121">
    <property type="entry name" value="HMA_dom"/>
</dbReference>
<proteinExistence type="predicted"/>
<evidence type="ECO:0000313" key="2">
    <source>
        <dbReference type="Proteomes" id="UP000665020"/>
    </source>
</evidence>
<dbReference type="KEGG" id="ifn:GM661_03370"/>
<dbReference type="Gene3D" id="3.30.70.100">
    <property type="match status" value="1"/>
</dbReference>
<dbReference type="GO" id="GO:0046872">
    <property type="term" value="F:metal ion binding"/>
    <property type="evidence" value="ECO:0007669"/>
    <property type="project" value="InterPro"/>
</dbReference>
<reference evidence="1" key="1">
    <citation type="submission" date="2019-12" db="EMBL/GenBank/DDBJ databases">
        <authorList>
            <person name="zhang j."/>
            <person name="sun C.M."/>
        </authorList>
    </citation>
    <scope>NUCLEOTIDE SEQUENCE</scope>
    <source>
        <strain evidence="1">NS-1</strain>
    </source>
</reference>
<accession>A0A8A7KFZ6</accession>
<evidence type="ECO:0008006" key="3">
    <source>
        <dbReference type="Google" id="ProtNLM"/>
    </source>
</evidence>
<organism evidence="1 2">
    <name type="scientific">Iocasia fonsfrigidae</name>
    <dbReference type="NCBI Taxonomy" id="2682810"/>
    <lineage>
        <taxon>Bacteria</taxon>
        <taxon>Bacillati</taxon>
        <taxon>Bacillota</taxon>
        <taxon>Clostridia</taxon>
        <taxon>Halanaerobiales</taxon>
        <taxon>Halanaerobiaceae</taxon>
        <taxon>Iocasia</taxon>
    </lineage>
</organism>
<dbReference type="EMBL" id="CP046640">
    <property type="protein sequence ID" value="QTL97084.1"/>
    <property type="molecule type" value="Genomic_DNA"/>
</dbReference>
<dbReference type="Proteomes" id="UP000665020">
    <property type="component" value="Chromosome"/>
</dbReference>
<dbReference type="AlphaFoldDB" id="A0A8A7KFZ6"/>
<dbReference type="RefSeq" id="WP_230868743.1">
    <property type="nucleotide sequence ID" value="NZ_CP046640.1"/>
</dbReference>
<dbReference type="CDD" id="cd00371">
    <property type="entry name" value="HMA"/>
    <property type="match status" value="1"/>
</dbReference>
<evidence type="ECO:0000313" key="1">
    <source>
        <dbReference type="EMBL" id="QTL97084.1"/>
    </source>
</evidence>
<keyword evidence="2" id="KW-1185">Reference proteome</keyword>
<dbReference type="InterPro" id="IPR036163">
    <property type="entry name" value="HMA_dom_sf"/>
</dbReference>
<gene>
    <name evidence="1" type="ORF">GM661_03370</name>
</gene>
<name>A0A8A7KFZ6_9FIRM</name>
<dbReference type="SUPFAM" id="SSF55008">
    <property type="entry name" value="HMA, heavy metal-associated domain"/>
    <property type="match status" value="1"/>
</dbReference>
<sequence>MAEKIIHIEGMSCDHCVSRVQKALEGNPLYASILKSEEPNTSSTIRKRG</sequence>
<protein>
    <recommendedName>
        <fullName evidence="3">Copper chaperone</fullName>
    </recommendedName>
</protein>